<dbReference type="InterPro" id="IPR053257">
    <property type="entry name" value="Cu-only_SOD"/>
</dbReference>
<gene>
    <name evidence="2" type="ORF">MSPICULIGERA_LOCUS10318</name>
</gene>
<keyword evidence="1" id="KW-0732">Signal</keyword>
<keyword evidence="3" id="KW-1185">Reference proteome</keyword>
<accession>A0AA36CN85</accession>
<evidence type="ECO:0000313" key="3">
    <source>
        <dbReference type="Proteomes" id="UP001177023"/>
    </source>
</evidence>
<evidence type="ECO:0000313" key="2">
    <source>
        <dbReference type="EMBL" id="CAJ0571920.1"/>
    </source>
</evidence>
<sequence>MLPPPGWALSLFWLCLAVVAVNADRPFKALLYGEKLKGFLEVSTSRRTVLTDNCKRCKKSPHILRDQPIADTTVDEAQIVGHTVLLEANDEVLACATVIVPEYRLLHASFHRDPVHGHIHIVPMEGRVRVLPDLRYNTDYEASDPRAEVLDWAFVQDCESNNVEQSSEGTELGVDSRMTLTLDTSGANVTLRNFALFRGGQPFACSPLVDVEPRTIQADDVHFVQEHIYSATRFSGPASQSPSEVHVRDDCLDVSTESIHRPLPSSNPAFFPSISIFGPDSMMLKSLVPHPAEAPQQCTVLRPRFARPAATASFAHPIVGELVLVDTDDRIAVTGALRHLFDEESSRATIQVSPRFAEPAGCPQYLSGCSDCFSLQDSALIAGKADSEDLTLSGTLPHFNLSAMRSVIVDLTWTKVCANLTQLPNGAIEARATVRRYSPVTAMAVATVVLMEYPANNYTEAVINKKTAIGDVSVHERPVDMAVTGGPPCGEMTVGPVRTVPWLSNLQDALEGDENDTTIIIDDRLISGRHSALGLSLLLGDAEHNQSVYCGHFGISAGPSTIRVAMFNTTIDGYLRLEQSPSEVSPVLLSYQIHDNNSTAELGGKESPIEWSIVTETEGQSCQSALLFNPAQLNDTECNSTGEWHCPLGHRLEALHPDRRGWQPLRRLSLGGPFSVDGQSIRLNTSQGVVCAPLVEMNRASIRIKALSTRSLSEVQKKLGEKLHLRQFQIQIDYNRELAGSHCAIYRVTLLAPSDQIAEMLDGLDEATMQFKQDKPLECGKEATGAPATVTTAPTRSSSTLRISTSFLIVLASFWLLR</sequence>
<dbReference type="PANTHER" id="PTHR20910:SF1">
    <property type="entry name" value="SUPEROXIDE DISMUTASE COPPER_ZINC BINDING DOMAIN-CONTAINING PROTEIN"/>
    <property type="match status" value="1"/>
</dbReference>
<name>A0AA36CN85_9BILA</name>
<dbReference type="Proteomes" id="UP001177023">
    <property type="component" value="Unassembled WGS sequence"/>
</dbReference>
<feature type="signal peptide" evidence="1">
    <location>
        <begin position="1"/>
        <end position="23"/>
    </location>
</feature>
<organism evidence="2 3">
    <name type="scientific">Mesorhabditis spiculigera</name>
    <dbReference type="NCBI Taxonomy" id="96644"/>
    <lineage>
        <taxon>Eukaryota</taxon>
        <taxon>Metazoa</taxon>
        <taxon>Ecdysozoa</taxon>
        <taxon>Nematoda</taxon>
        <taxon>Chromadorea</taxon>
        <taxon>Rhabditida</taxon>
        <taxon>Rhabditina</taxon>
        <taxon>Rhabditomorpha</taxon>
        <taxon>Rhabditoidea</taxon>
        <taxon>Rhabditidae</taxon>
        <taxon>Mesorhabditinae</taxon>
        <taxon>Mesorhabditis</taxon>
    </lineage>
</organism>
<dbReference type="PANTHER" id="PTHR20910">
    <property type="entry name" value="AGAP001623-PA"/>
    <property type="match status" value="1"/>
</dbReference>
<feature type="chain" id="PRO_5041393678" evidence="1">
    <location>
        <begin position="24"/>
        <end position="818"/>
    </location>
</feature>
<proteinExistence type="predicted"/>
<comment type="caution">
    <text evidence="2">The sequence shown here is derived from an EMBL/GenBank/DDBJ whole genome shotgun (WGS) entry which is preliminary data.</text>
</comment>
<reference evidence="2" key="1">
    <citation type="submission" date="2023-06" db="EMBL/GenBank/DDBJ databases">
        <authorList>
            <person name="Delattre M."/>
        </authorList>
    </citation>
    <scope>NUCLEOTIDE SEQUENCE</scope>
    <source>
        <strain evidence="2">AF72</strain>
    </source>
</reference>
<feature type="non-terminal residue" evidence="2">
    <location>
        <position position="1"/>
    </location>
</feature>
<dbReference type="EMBL" id="CATQJA010002587">
    <property type="protein sequence ID" value="CAJ0571920.1"/>
    <property type="molecule type" value="Genomic_DNA"/>
</dbReference>
<dbReference type="AlphaFoldDB" id="A0AA36CN85"/>
<evidence type="ECO:0000256" key="1">
    <source>
        <dbReference type="SAM" id="SignalP"/>
    </source>
</evidence>
<protein>
    <submittedName>
        <fullName evidence="2">Uncharacterized protein</fullName>
    </submittedName>
</protein>